<evidence type="ECO:0000313" key="2">
    <source>
        <dbReference type="Proteomes" id="UP000001075"/>
    </source>
</evidence>
<gene>
    <name evidence="1" type="ORF">I79_019577</name>
</gene>
<organism evidence="1 2">
    <name type="scientific">Cricetulus griseus</name>
    <name type="common">Chinese hamster</name>
    <name type="synonym">Cricetulus barabensis griseus</name>
    <dbReference type="NCBI Taxonomy" id="10029"/>
    <lineage>
        <taxon>Eukaryota</taxon>
        <taxon>Metazoa</taxon>
        <taxon>Chordata</taxon>
        <taxon>Craniata</taxon>
        <taxon>Vertebrata</taxon>
        <taxon>Euteleostomi</taxon>
        <taxon>Mammalia</taxon>
        <taxon>Eutheria</taxon>
        <taxon>Euarchontoglires</taxon>
        <taxon>Glires</taxon>
        <taxon>Rodentia</taxon>
        <taxon>Myomorpha</taxon>
        <taxon>Muroidea</taxon>
        <taxon>Cricetidae</taxon>
        <taxon>Cricetinae</taxon>
        <taxon>Cricetulus</taxon>
    </lineage>
</organism>
<dbReference type="InParanoid" id="G3I7S9"/>
<dbReference type="Proteomes" id="UP000001075">
    <property type="component" value="Unassembled WGS sequence"/>
</dbReference>
<reference evidence="2" key="1">
    <citation type="journal article" date="2011" name="Nat. Biotechnol.">
        <title>The genomic sequence of the Chinese hamster ovary (CHO)-K1 cell line.</title>
        <authorList>
            <person name="Xu X."/>
            <person name="Nagarajan H."/>
            <person name="Lewis N.E."/>
            <person name="Pan S."/>
            <person name="Cai Z."/>
            <person name="Liu X."/>
            <person name="Chen W."/>
            <person name="Xie M."/>
            <person name="Wang W."/>
            <person name="Hammond S."/>
            <person name="Andersen M.R."/>
            <person name="Neff N."/>
            <person name="Passarelli B."/>
            <person name="Koh W."/>
            <person name="Fan H.C."/>
            <person name="Wang J."/>
            <person name="Gui Y."/>
            <person name="Lee K.H."/>
            <person name="Betenbaugh M.J."/>
            <person name="Quake S.R."/>
            <person name="Famili I."/>
            <person name="Palsson B.O."/>
            <person name="Wang J."/>
        </authorList>
    </citation>
    <scope>NUCLEOTIDE SEQUENCE [LARGE SCALE GENOMIC DNA]</scope>
    <source>
        <strain evidence="2">CHO K1 cell line</strain>
    </source>
</reference>
<protein>
    <submittedName>
        <fullName evidence="1">Uncharacterized protein</fullName>
    </submittedName>
</protein>
<proteinExistence type="predicted"/>
<accession>G3I7S9</accession>
<name>G3I7S9_CRIGR</name>
<evidence type="ECO:0000313" key="1">
    <source>
        <dbReference type="EMBL" id="EGW14026.1"/>
    </source>
</evidence>
<sequence>MYTEVINIYIVSNFHKHKKHDLLDVINELCKWRIPQCNIVQSNVTTVTQMDINSITR</sequence>
<dbReference type="AlphaFoldDB" id="G3I7S9"/>
<dbReference type="EMBL" id="JH001453">
    <property type="protein sequence ID" value="EGW14026.1"/>
    <property type="molecule type" value="Genomic_DNA"/>
</dbReference>